<gene>
    <name evidence="2" type="ORF">LFYK43_00520</name>
</gene>
<keyword evidence="3" id="KW-1185">Reference proteome</keyword>
<comment type="caution">
    <text evidence="2">The sequence shown here is derived from an EMBL/GenBank/DDBJ whole genome shotgun (WGS) entry which is preliminary data.</text>
</comment>
<dbReference type="EMBL" id="BFFP01000001">
    <property type="protein sequence ID" value="GBG93593.1"/>
    <property type="molecule type" value="Genomic_DNA"/>
</dbReference>
<evidence type="ECO:0000256" key="1">
    <source>
        <dbReference type="SAM" id="MobiDB-lite"/>
    </source>
</evidence>
<organism evidence="2 3">
    <name type="scientific">Ligilactobacillus salitolerans</name>
    <dbReference type="NCBI Taxonomy" id="1808352"/>
    <lineage>
        <taxon>Bacteria</taxon>
        <taxon>Bacillati</taxon>
        <taxon>Bacillota</taxon>
        <taxon>Bacilli</taxon>
        <taxon>Lactobacillales</taxon>
        <taxon>Lactobacillaceae</taxon>
        <taxon>Ligilactobacillus</taxon>
    </lineage>
</organism>
<proteinExistence type="predicted"/>
<feature type="region of interest" description="Disordered" evidence="1">
    <location>
        <begin position="1"/>
        <end position="20"/>
    </location>
</feature>
<name>A0A401IQ08_9LACO</name>
<dbReference type="Proteomes" id="UP000286848">
    <property type="component" value="Unassembled WGS sequence"/>
</dbReference>
<sequence length="50" mass="5264">MKLGGNSLGKTWSSQRTVPNVGKHGHVTLNGIVYLSNGKAAKILGPNTNF</sequence>
<reference evidence="2 3" key="1">
    <citation type="journal article" date="2019" name="Int. J. Syst. Evol. Microbiol.">
        <title>Lactobacillus salitolerans sp. nov., a novel lactic acid bacterium isolated from spent mushroom substrates.</title>
        <authorList>
            <person name="Tohno M."/>
            <person name="Tanizawa Y."/>
            <person name="Kojima Y."/>
            <person name="Sakamoto M."/>
            <person name="Nakamura Y."/>
            <person name="Ohkuma M."/>
            <person name="Kobayashi H."/>
        </authorList>
    </citation>
    <scope>NUCLEOTIDE SEQUENCE [LARGE SCALE GENOMIC DNA]</scope>
    <source>
        <strain evidence="2 3">YK43</strain>
    </source>
</reference>
<evidence type="ECO:0000313" key="3">
    <source>
        <dbReference type="Proteomes" id="UP000286848"/>
    </source>
</evidence>
<dbReference type="AlphaFoldDB" id="A0A401IQ08"/>
<evidence type="ECO:0000313" key="2">
    <source>
        <dbReference type="EMBL" id="GBG93593.1"/>
    </source>
</evidence>
<protein>
    <submittedName>
        <fullName evidence="2">Uncharacterized protein</fullName>
    </submittedName>
</protein>
<accession>A0A401IQ08</accession>
<feature type="compositionally biased region" description="Polar residues" evidence="1">
    <location>
        <begin position="8"/>
        <end position="18"/>
    </location>
</feature>